<keyword evidence="4" id="KW-0812">Transmembrane</keyword>
<feature type="transmembrane region" description="Helical" evidence="4">
    <location>
        <begin position="680"/>
        <end position="706"/>
    </location>
</feature>
<dbReference type="Proteomes" id="UP000663854">
    <property type="component" value="Unassembled WGS sequence"/>
</dbReference>
<dbReference type="PROSITE" id="PS51059">
    <property type="entry name" value="PARP_CATALYTIC"/>
    <property type="match status" value="1"/>
</dbReference>
<dbReference type="SUPFAM" id="SSF46565">
    <property type="entry name" value="Chaperone J-domain"/>
    <property type="match status" value="1"/>
</dbReference>
<feature type="region of interest" description="Disordered" evidence="3">
    <location>
        <begin position="64"/>
        <end position="104"/>
    </location>
</feature>
<feature type="compositionally biased region" description="Basic and acidic residues" evidence="3">
    <location>
        <begin position="755"/>
        <end position="766"/>
    </location>
</feature>
<feature type="transmembrane region" description="Helical" evidence="4">
    <location>
        <begin position="649"/>
        <end position="674"/>
    </location>
</feature>
<dbReference type="Pfam" id="PF00644">
    <property type="entry name" value="PARP"/>
    <property type="match status" value="1"/>
</dbReference>
<feature type="compositionally biased region" description="Low complexity" evidence="3">
    <location>
        <begin position="145"/>
        <end position="156"/>
    </location>
</feature>
<evidence type="ECO:0000256" key="4">
    <source>
        <dbReference type="SAM" id="Phobius"/>
    </source>
</evidence>
<feature type="region of interest" description="Disordered" evidence="3">
    <location>
        <begin position="140"/>
        <end position="169"/>
    </location>
</feature>
<dbReference type="AlphaFoldDB" id="A0A815IVF6"/>
<sequence length="833" mass="96343">MHHKYHIYIICAWSFLLTITSYKKSLLFNLASLMAEHCISFNPSVFKPNICRDCFQDEQHHQNTVTSNEHRSSAVQTSTCHETTNNNDQYNQNKTATNFKQRSVQPSSQTTMLSQCEYGISCSIRDSNHFEQFLHSPIHKRDHTSNTSPSPVNNNNKVAQHSTNEQDMIPSSDILSTKTLPQCKYGLSCYSTHPSHFELYSHPSDHKSQEKSSKFDDVSTPVISNDSPSSMTPTSRPANQCKLKLKRKREERKKSELHFIELIQNKIENLTVQLQLKEEEVTKLSQDLTKLVTYNQQLEMTLEEEIDHRERRELERKQILAIPRQTPMYWGLNAFEESYREIELSSQSPEFNIIKQLLNSTISKHDNQYGTVNNRDPTKFLINRIVRIHNNELWHLYCFKKDIIIRQNNDRLADCGSSIYLETCPVLTPLLDTRTNEYWLFHGCSQNNLYHLLHNGYDPRVSNLKGRFGGGFYLAENSSKSNRYIPCPGCGQNFIGSILGCHCINQEDLEFSMILYRAALGDVHVALKYDREKYSHGPNGQCIRRPPKKAHSKELYDSVMGESMKYGGDRLKHREFILYDAGQAYPEYVIYFRRSAKNPLQPINLAHETTTTNNIEQWTVGRDTAFHIGRNLTIIPHIKDLCVKQAKQLNVTIATLIGFYPMAWTILAALGSLIDPSIGITLVSFLTFTNSISIAIIVATIVGLSVKNYPKYYRQRINRQQWQNHCSNATQLTYDCTAPFHKQYQSFRKQQQPAKESKSRTREEERQVPMDLYNLLSVSRTATDKEIKRAYLIKAKKLHLDRNPGDKKAEDLFKKVNQAYAILSDKYKREQYD</sequence>
<dbReference type="PANTHER" id="PTHR45740:SF2">
    <property type="entry name" value="POLY [ADP-RIBOSE] POLYMERASE"/>
    <property type="match status" value="1"/>
</dbReference>
<dbReference type="GO" id="GO:1990404">
    <property type="term" value="F:NAD+-protein mono-ADP-ribosyltransferase activity"/>
    <property type="evidence" value="ECO:0007669"/>
    <property type="project" value="TreeGrafter"/>
</dbReference>
<feature type="coiled-coil region" evidence="2">
    <location>
        <begin position="260"/>
        <end position="287"/>
    </location>
</feature>
<dbReference type="Pfam" id="PF00226">
    <property type="entry name" value="DnaJ"/>
    <property type="match status" value="1"/>
</dbReference>
<feature type="domain" description="PARP catalytic" evidence="6">
    <location>
        <begin position="326"/>
        <end position="601"/>
    </location>
</feature>
<evidence type="ECO:0000259" key="5">
    <source>
        <dbReference type="PROSITE" id="PS50076"/>
    </source>
</evidence>
<dbReference type="InterPro" id="IPR018253">
    <property type="entry name" value="DnaJ_domain_CS"/>
</dbReference>
<dbReference type="InterPro" id="IPR012317">
    <property type="entry name" value="Poly(ADP-ribose)pol_cat_dom"/>
</dbReference>
<dbReference type="EMBL" id="CAJNOL010001512">
    <property type="protein sequence ID" value="CAF1373858.1"/>
    <property type="molecule type" value="Genomic_DNA"/>
</dbReference>
<keyword evidence="2" id="KW-0175">Coiled coil</keyword>
<dbReference type="PRINTS" id="PR00625">
    <property type="entry name" value="JDOMAIN"/>
</dbReference>
<dbReference type="InterPro" id="IPR019406">
    <property type="entry name" value="APLF_PBZ"/>
</dbReference>
<feature type="region of interest" description="Disordered" evidence="3">
    <location>
        <begin position="747"/>
        <end position="766"/>
    </location>
</feature>
<evidence type="ECO:0000256" key="3">
    <source>
        <dbReference type="SAM" id="MobiDB-lite"/>
    </source>
</evidence>
<dbReference type="Gene3D" id="3.90.228.10">
    <property type="match status" value="1"/>
</dbReference>
<dbReference type="PROSITE" id="PS50076">
    <property type="entry name" value="DNAJ_2"/>
    <property type="match status" value="1"/>
</dbReference>
<dbReference type="Gene3D" id="1.10.287.110">
    <property type="entry name" value="DnaJ domain"/>
    <property type="match status" value="1"/>
</dbReference>
<comment type="caution">
    <text evidence="8">The sequence shown here is derived from an EMBL/GenBank/DDBJ whole genome shotgun (WGS) entry which is preliminary data.</text>
</comment>
<evidence type="ECO:0000313" key="7">
    <source>
        <dbReference type="EMBL" id="CAF1141965.1"/>
    </source>
</evidence>
<dbReference type="SMART" id="SM00271">
    <property type="entry name" value="DnaJ"/>
    <property type="match status" value="1"/>
</dbReference>
<evidence type="ECO:0000313" key="9">
    <source>
        <dbReference type="Proteomes" id="UP000663870"/>
    </source>
</evidence>
<feature type="compositionally biased region" description="Basic and acidic residues" evidence="3">
    <location>
        <begin position="203"/>
        <end position="217"/>
    </location>
</feature>
<dbReference type="GO" id="GO:0003950">
    <property type="term" value="F:NAD+ poly-ADP-ribosyltransferase activity"/>
    <property type="evidence" value="ECO:0007669"/>
    <property type="project" value="UniProtKB-UniRule"/>
</dbReference>
<dbReference type="PANTHER" id="PTHR45740">
    <property type="entry name" value="POLY [ADP-RIBOSE] POLYMERASE"/>
    <property type="match status" value="1"/>
</dbReference>
<dbReference type="Pfam" id="PF10283">
    <property type="entry name" value="zf-CCHH"/>
    <property type="match status" value="1"/>
</dbReference>
<dbReference type="InterPro" id="IPR051712">
    <property type="entry name" value="ARTD-AVP"/>
</dbReference>
<dbReference type="Proteomes" id="UP000663870">
    <property type="component" value="Unassembled WGS sequence"/>
</dbReference>
<keyword evidence="1" id="KW-0520">NAD</keyword>
<evidence type="ECO:0000256" key="2">
    <source>
        <dbReference type="SAM" id="Coils"/>
    </source>
</evidence>
<feature type="compositionally biased region" description="Polar residues" evidence="3">
    <location>
        <begin position="157"/>
        <end position="166"/>
    </location>
</feature>
<dbReference type="EMBL" id="CAJNOH010000882">
    <property type="protein sequence ID" value="CAF1141965.1"/>
    <property type="molecule type" value="Genomic_DNA"/>
</dbReference>
<dbReference type="CDD" id="cd06257">
    <property type="entry name" value="DnaJ"/>
    <property type="match status" value="1"/>
</dbReference>
<dbReference type="EC" id="2.4.2.-" evidence="1"/>
<feature type="region of interest" description="Disordered" evidence="3">
    <location>
        <begin position="201"/>
        <end position="238"/>
    </location>
</feature>
<keyword evidence="9" id="KW-1185">Reference proteome</keyword>
<feature type="transmembrane region" description="Helical" evidence="4">
    <location>
        <begin position="6"/>
        <end position="22"/>
    </location>
</feature>
<dbReference type="PROSITE" id="PS00636">
    <property type="entry name" value="DNAJ_1"/>
    <property type="match status" value="1"/>
</dbReference>
<feature type="domain" description="J" evidence="5">
    <location>
        <begin position="771"/>
        <end position="833"/>
    </location>
</feature>
<evidence type="ECO:0000313" key="8">
    <source>
        <dbReference type="EMBL" id="CAF1373858.1"/>
    </source>
</evidence>
<gene>
    <name evidence="8" type="ORF">JXQ802_LOCUS33299</name>
    <name evidence="7" type="ORF">PYM288_LOCUS21757</name>
</gene>
<keyword evidence="1" id="KW-0328">Glycosyltransferase</keyword>
<evidence type="ECO:0000259" key="6">
    <source>
        <dbReference type="PROSITE" id="PS51059"/>
    </source>
</evidence>
<keyword evidence="4" id="KW-1133">Transmembrane helix</keyword>
<keyword evidence="1" id="KW-0808">Transferase</keyword>
<protein>
    <recommendedName>
        <fullName evidence="1">Poly [ADP-ribose] polymerase</fullName>
        <shortName evidence="1">PARP</shortName>
        <ecNumber evidence="1">2.4.2.-</ecNumber>
    </recommendedName>
</protein>
<dbReference type="InterPro" id="IPR036869">
    <property type="entry name" value="J_dom_sf"/>
</dbReference>
<proteinExistence type="predicted"/>
<dbReference type="SUPFAM" id="SSF56399">
    <property type="entry name" value="ADP-ribosylation"/>
    <property type="match status" value="1"/>
</dbReference>
<name>A0A815IVF6_9BILA</name>
<evidence type="ECO:0000256" key="1">
    <source>
        <dbReference type="RuleBase" id="RU362114"/>
    </source>
</evidence>
<keyword evidence="4" id="KW-0472">Membrane</keyword>
<dbReference type="GO" id="GO:0005634">
    <property type="term" value="C:nucleus"/>
    <property type="evidence" value="ECO:0007669"/>
    <property type="project" value="TreeGrafter"/>
</dbReference>
<dbReference type="InterPro" id="IPR001623">
    <property type="entry name" value="DnaJ_domain"/>
</dbReference>
<organism evidence="8 9">
    <name type="scientific">Rotaria sordida</name>
    <dbReference type="NCBI Taxonomy" id="392033"/>
    <lineage>
        <taxon>Eukaryota</taxon>
        <taxon>Metazoa</taxon>
        <taxon>Spiralia</taxon>
        <taxon>Gnathifera</taxon>
        <taxon>Rotifera</taxon>
        <taxon>Eurotatoria</taxon>
        <taxon>Bdelloidea</taxon>
        <taxon>Philodinida</taxon>
        <taxon>Philodinidae</taxon>
        <taxon>Rotaria</taxon>
    </lineage>
</organism>
<feature type="compositionally biased region" description="Polar residues" evidence="3">
    <location>
        <begin position="221"/>
        <end position="238"/>
    </location>
</feature>
<reference evidence="8" key="1">
    <citation type="submission" date="2021-02" db="EMBL/GenBank/DDBJ databases">
        <authorList>
            <person name="Nowell W R."/>
        </authorList>
    </citation>
    <scope>NUCLEOTIDE SEQUENCE</scope>
</reference>
<accession>A0A815IVF6</accession>